<reference evidence="4 5" key="1">
    <citation type="submission" date="2019-05" db="EMBL/GenBank/DDBJ databases">
        <authorList>
            <person name="Pankratov T."/>
            <person name="Grouzdev D."/>
        </authorList>
    </citation>
    <scope>NUCLEOTIDE SEQUENCE [LARGE SCALE GENOMIC DNA]</scope>
    <source>
        <strain evidence="4 5">KEBCLARHB70R</strain>
    </source>
</reference>
<proteinExistence type="predicted"/>
<gene>
    <name evidence="4" type="ORF">FE263_01185</name>
</gene>
<evidence type="ECO:0000256" key="2">
    <source>
        <dbReference type="PROSITE-ProRule" id="PRU00703"/>
    </source>
</evidence>
<dbReference type="SMART" id="SM00116">
    <property type="entry name" value="CBS"/>
    <property type="match status" value="2"/>
</dbReference>
<dbReference type="PANTHER" id="PTHR43080:SF2">
    <property type="entry name" value="CBS DOMAIN-CONTAINING PROTEIN"/>
    <property type="match status" value="1"/>
</dbReference>
<dbReference type="Gene3D" id="3.10.580.10">
    <property type="entry name" value="CBS-domain"/>
    <property type="match status" value="1"/>
</dbReference>
<dbReference type="AlphaFoldDB" id="A0A5R9JGR3"/>
<dbReference type="PANTHER" id="PTHR43080">
    <property type="entry name" value="CBS DOMAIN-CONTAINING PROTEIN CBSX3, MITOCHONDRIAL"/>
    <property type="match status" value="1"/>
</dbReference>
<evidence type="ECO:0000313" key="4">
    <source>
        <dbReference type="EMBL" id="TLU74616.1"/>
    </source>
</evidence>
<dbReference type="EMBL" id="VCDI01000001">
    <property type="protein sequence ID" value="TLU74616.1"/>
    <property type="molecule type" value="Genomic_DNA"/>
</dbReference>
<evidence type="ECO:0000259" key="3">
    <source>
        <dbReference type="PROSITE" id="PS51371"/>
    </source>
</evidence>
<feature type="domain" description="CBS" evidence="3">
    <location>
        <begin position="1"/>
        <end position="57"/>
    </location>
</feature>
<evidence type="ECO:0000313" key="5">
    <source>
        <dbReference type="Proteomes" id="UP000305654"/>
    </source>
</evidence>
<dbReference type="Proteomes" id="UP000305654">
    <property type="component" value="Unassembled WGS sequence"/>
</dbReference>
<dbReference type="InterPro" id="IPR046342">
    <property type="entry name" value="CBS_dom_sf"/>
</dbReference>
<keyword evidence="5" id="KW-1185">Reference proteome</keyword>
<accession>A0A5R9JGR3</accession>
<protein>
    <submittedName>
        <fullName evidence="4">CBS domain-containing protein</fullName>
    </submittedName>
</protein>
<evidence type="ECO:0000256" key="1">
    <source>
        <dbReference type="ARBA" id="ARBA00023122"/>
    </source>
</evidence>
<organism evidence="4 5">
    <name type="scientific">Lichenicoccus roseus</name>
    <dbReference type="NCBI Taxonomy" id="2683649"/>
    <lineage>
        <taxon>Bacteria</taxon>
        <taxon>Pseudomonadati</taxon>
        <taxon>Pseudomonadota</taxon>
        <taxon>Alphaproteobacteria</taxon>
        <taxon>Acetobacterales</taxon>
        <taxon>Acetobacteraceae</taxon>
        <taxon>Lichenicoccus</taxon>
    </lineage>
</organism>
<dbReference type="PROSITE" id="PS51371">
    <property type="entry name" value="CBS"/>
    <property type="match status" value="2"/>
</dbReference>
<feature type="domain" description="CBS" evidence="3">
    <location>
        <begin position="65"/>
        <end position="122"/>
    </location>
</feature>
<dbReference type="Pfam" id="PF00571">
    <property type="entry name" value="CBS"/>
    <property type="match status" value="2"/>
</dbReference>
<sequence>MTRYVEFLEPTATVQDAAALMGELDVGGLPIGDASSLEGVITDRDILYRVVARGLSTTTDVRSVMSQPVVTCRDDDALQMVIDAMAAHHIRRMAVLSTEGNVAGWITLADISRRLLVESHRLQETLRDLTEAEAVEA</sequence>
<dbReference type="InterPro" id="IPR000644">
    <property type="entry name" value="CBS_dom"/>
</dbReference>
<dbReference type="SUPFAM" id="SSF54631">
    <property type="entry name" value="CBS-domain pair"/>
    <property type="match status" value="1"/>
</dbReference>
<dbReference type="InterPro" id="IPR051257">
    <property type="entry name" value="Diverse_CBS-Domain"/>
</dbReference>
<dbReference type="OrthoDB" id="9802114at2"/>
<name>A0A5R9JGR3_9PROT</name>
<comment type="caution">
    <text evidence="4">The sequence shown here is derived from an EMBL/GenBank/DDBJ whole genome shotgun (WGS) entry which is preliminary data.</text>
</comment>
<keyword evidence="1 2" id="KW-0129">CBS domain</keyword>